<sequence length="96" mass="11219">MNRFRLTPAAQRDLSSIWDYTEQRWGGVQAESYLFEIREAIERIAHDPERGMPADDVRPDYRRYSVGSHLVFSTEAPHGVSVIRILHQRMDPGRHL</sequence>
<organism evidence="4 5">
    <name type="scientific">Microbacterium radiodurans</name>
    <dbReference type="NCBI Taxonomy" id="661398"/>
    <lineage>
        <taxon>Bacteria</taxon>
        <taxon>Bacillati</taxon>
        <taxon>Actinomycetota</taxon>
        <taxon>Actinomycetes</taxon>
        <taxon>Micrococcales</taxon>
        <taxon>Microbacteriaceae</taxon>
        <taxon>Microbacterium</taxon>
    </lineage>
</organism>
<dbReference type="PANTHER" id="PTHR33755:SF9">
    <property type="entry name" value="TOXIN PARE1"/>
    <property type="match status" value="1"/>
</dbReference>
<dbReference type="Proteomes" id="UP000327039">
    <property type="component" value="Unassembled WGS sequence"/>
</dbReference>
<evidence type="ECO:0000256" key="2">
    <source>
        <dbReference type="ARBA" id="ARBA00022649"/>
    </source>
</evidence>
<dbReference type="InterPro" id="IPR007712">
    <property type="entry name" value="RelE/ParE_toxin"/>
</dbReference>
<dbReference type="RefSeq" id="WP_150417843.1">
    <property type="nucleotide sequence ID" value="NZ_VYRZ01000001.1"/>
</dbReference>
<dbReference type="InterPro" id="IPR051803">
    <property type="entry name" value="TA_system_RelE-like_toxin"/>
</dbReference>
<dbReference type="EMBL" id="VYRZ01000001">
    <property type="protein sequence ID" value="KAA9089210.1"/>
    <property type="molecule type" value="Genomic_DNA"/>
</dbReference>
<reference evidence="5" key="1">
    <citation type="submission" date="2019-09" db="EMBL/GenBank/DDBJ databases">
        <title>Mumia zhuanghuii sp. nov. isolated from the intestinal contents of plateau pika (Ochotona curzoniae) in the Qinghai-Tibet plateau of China.</title>
        <authorList>
            <person name="Tian Z."/>
        </authorList>
    </citation>
    <scope>NUCLEOTIDE SEQUENCE [LARGE SCALE GENOMIC DNA]</scope>
    <source>
        <strain evidence="5">DSM 25564</strain>
    </source>
</reference>
<evidence type="ECO:0000313" key="4">
    <source>
        <dbReference type="EMBL" id="KAA9089210.1"/>
    </source>
</evidence>
<protein>
    <recommendedName>
        <fullName evidence="3">Toxin</fullName>
    </recommendedName>
</protein>
<name>A0A5J5IXB4_9MICO</name>
<dbReference type="Pfam" id="PF05016">
    <property type="entry name" value="ParE_toxin"/>
    <property type="match status" value="1"/>
</dbReference>
<dbReference type="AlphaFoldDB" id="A0A5J5IXB4"/>
<dbReference type="Gene3D" id="3.30.2310.20">
    <property type="entry name" value="RelE-like"/>
    <property type="match status" value="1"/>
</dbReference>
<evidence type="ECO:0000256" key="3">
    <source>
        <dbReference type="PIRNR" id="PIRNR029218"/>
    </source>
</evidence>
<comment type="similarity">
    <text evidence="1 3">Belongs to the RelE toxin family.</text>
</comment>
<dbReference type="PANTHER" id="PTHR33755">
    <property type="entry name" value="TOXIN PARE1-RELATED"/>
    <property type="match status" value="1"/>
</dbReference>
<proteinExistence type="inferred from homology"/>
<keyword evidence="2" id="KW-1277">Toxin-antitoxin system</keyword>
<accession>A0A5J5IXB4</accession>
<comment type="caution">
    <text evidence="4">The sequence shown here is derived from an EMBL/GenBank/DDBJ whole genome shotgun (WGS) entry which is preliminary data.</text>
</comment>
<evidence type="ECO:0000256" key="1">
    <source>
        <dbReference type="ARBA" id="ARBA00006226"/>
    </source>
</evidence>
<keyword evidence="5" id="KW-1185">Reference proteome</keyword>
<dbReference type="InterPro" id="IPR028344">
    <property type="entry name" value="ParE1/4"/>
</dbReference>
<dbReference type="OrthoDB" id="7173315at2"/>
<evidence type="ECO:0000313" key="5">
    <source>
        <dbReference type="Proteomes" id="UP000327039"/>
    </source>
</evidence>
<gene>
    <name evidence="4" type="ORF">F6B42_01570</name>
</gene>
<dbReference type="PIRSF" id="PIRSF029218">
    <property type="entry name" value="ParE"/>
    <property type="match status" value="1"/>
</dbReference>
<dbReference type="InterPro" id="IPR035093">
    <property type="entry name" value="RelE/ParE_toxin_dom_sf"/>
</dbReference>